<feature type="compositionally biased region" description="Polar residues" evidence="1">
    <location>
        <begin position="30"/>
        <end position="42"/>
    </location>
</feature>
<dbReference type="Pfam" id="PF25009">
    <property type="entry name" value="DUF7785"/>
    <property type="match status" value="1"/>
</dbReference>
<evidence type="ECO:0000259" key="3">
    <source>
        <dbReference type="Pfam" id="PF25289"/>
    </source>
</evidence>
<dbReference type="InterPro" id="IPR056687">
    <property type="entry name" value="DUF7785"/>
</dbReference>
<gene>
    <name evidence="4" type="ORF">PHISCL_05778</name>
</gene>
<feature type="region of interest" description="Disordered" evidence="1">
    <location>
        <begin position="70"/>
        <end position="96"/>
    </location>
</feature>
<feature type="compositionally biased region" description="Polar residues" evidence="1">
    <location>
        <begin position="678"/>
        <end position="700"/>
    </location>
</feature>
<feature type="region of interest" description="Disordered" evidence="1">
    <location>
        <begin position="256"/>
        <end position="291"/>
    </location>
</feature>
<reference evidence="5" key="1">
    <citation type="submission" date="2017-02" db="EMBL/GenBank/DDBJ databases">
        <authorList>
            <person name="Tafer H."/>
            <person name="Lopandic K."/>
        </authorList>
    </citation>
    <scope>NUCLEOTIDE SEQUENCE [LARGE SCALE GENOMIC DNA]</scope>
    <source>
        <strain evidence="5">CBS 366.77</strain>
    </source>
</reference>
<dbReference type="Pfam" id="PF25289">
    <property type="entry name" value="DUF7877"/>
    <property type="match status" value="1"/>
</dbReference>
<evidence type="ECO:0000256" key="1">
    <source>
        <dbReference type="SAM" id="MobiDB-lite"/>
    </source>
</evidence>
<feature type="domain" description="DUF7785" evidence="2">
    <location>
        <begin position="476"/>
        <end position="572"/>
    </location>
</feature>
<proteinExistence type="predicted"/>
<sequence>MSGQNGQLHPTTSDTRGLSTPGKRKRANQDDPSTQDAGSSAESQEKIKLQEMLRNLVEILNRSDTDLQLLSCPLQSPPTKPRSKRTKVSGDKEENLSIQSRVASGRYNTLQEFLSDFEKASSAVIERNQSQVYGEQADETPVTGLVNRIAAFKKLLNSLVRQAQATQSDIKPEPSENDADAPAKATSSDVDSRNESVALTLFGNPANPKQLFTSLQKSVKVPFPSSQAKSEKFVEVQAPLREDALPNGITVTKIPPYNLESQSKPPKRTFGEVFAPRPTLPQLDPPRRARSSSRNALNSWVDPFDAVTNFRAFPGDRTNYCLAALPSGQWLQYGGVTSSPSFWSRRQKQQSSQHSDDGGIAQKHHEVSAFSQEDDPSVLQGVYSSFAPSFDSSGAVVQADSKNLVWWSKRGSRRLNTLISAPQIPEPESEPTVQPGNIGELDESTLEEMVNAFKEENYADNVQDKPEETEESEMSKDLDEMLRDISELLETLSSYQRIRNLELPPAGSKSAESKETSLGFGDPSAPSAAERGVYETLKTSLAAMIANLPPYAVAKLDGEQLAELNISQKILIENPDYRGTMEKDDFTLQQERAAMAPATGGPHHASTPRSAGYNQRVYNPGARLQQAQGSFQAPHAYYGGRQPSMSGPYATGHPSSYVGPRPPATPTQRANYLPGYPQSATQYNQGHAASQFQRPAQNGYNAFPAQQGPPAAHASPSSYTPRPAAYNAPYGAGQSASPQKAPYGIPQSQPPYVTPGSTNSQQRHPHQHPQPLLYGNNPSKQTPQPTSPYSNTAAAMTYARSAADQAALMDRSKPRLTAYQNRQSPSIPQPVADHGSPQGRSITPGSKQNGTLGP</sequence>
<feature type="compositionally biased region" description="Basic and acidic residues" evidence="1">
    <location>
        <begin position="457"/>
        <end position="466"/>
    </location>
</feature>
<feature type="region of interest" description="Disordered" evidence="1">
    <location>
        <begin position="505"/>
        <end position="528"/>
    </location>
</feature>
<evidence type="ECO:0000259" key="2">
    <source>
        <dbReference type="Pfam" id="PF25009"/>
    </source>
</evidence>
<protein>
    <submittedName>
        <fullName evidence="4">Uncharacterized protein</fullName>
    </submittedName>
</protein>
<dbReference type="InterPro" id="IPR057199">
    <property type="entry name" value="DUF7877"/>
</dbReference>
<feature type="region of interest" description="Disordered" evidence="1">
    <location>
        <begin position="341"/>
        <end position="374"/>
    </location>
</feature>
<feature type="compositionally biased region" description="Polar residues" evidence="1">
    <location>
        <begin position="1"/>
        <end position="18"/>
    </location>
</feature>
<accession>A0A3A2ZHY2</accession>
<feature type="compositionally biased region" description="Low complexity" evidence="1">
    <location>
        <begin position="793"/>
        <end position="803"/>
    </location>
</feature>
<feature type="compositionally biased region" description="Polar residues" evidence="1">
    <location>
        <begin position="776"/>
        <end position="792"/>
    </location>
</feature>
<feature type="region of interest" description="Disordered" evidence="1">
    <location>
        <begin position="634"/>
        <end position="854"/>
    </location>
</feature>
<feature type="domain" description="DUF7877" evidence="3">
    <location>
        <begin position="49"/>
        <end position="159"/>
    </location>
</feature>
<dbReference type="AlphaFoldDB" id="A0A3A2ZHY2"/>
<evidence type="ECO:0000313" key="4">
    <source>
        <dbReference type="EMBL" id="RJE21893.1"/>
    </source>
</evidence>
<dbReference type="STRING" id="2070753.A0A3A2ZHY2"/>
<evidence type="ECO:0000313" key="5">
    <source>
        <dbReference type="Proteomes" id="UP000266188"/>
    </source>
</evidence>
<organism evidence="4 5">
    <name type="scientific">Aspergillus sclerotialis</name>
    <dbReference type="NCBI Taxonomy" id="2070753"/>
    <lineage>
        <taxon>Eukaryota</taxon>
        <taxon>Fungi</taxon>
        <taxon>Dikarya</taxon>
        <taxon>Ascomycota</taxon>
        <taxon>Pezizomycotina</taxon>
        <taxon>Eurotiomycetes</taxon>
        <taxon>Eurotiomycetidae</taxon>
        <taxon>Eurotiales</taxon>
        <taxon>Aspergillaceae</taxon>
        <taxon>Aspergillus</taxon>
        <taxon>Aspergillus subgen. Polypaecilum</taxon>
    </lineage>
</organism>
<feature type="compositionally biased region" description="Polar residues" evidence="1">
    <location>
        <begin position="838"/>
        <end position="854"/>
    </location>
</feature>
<dbReference type="Proteomes" id="UP000266188">
    <property type="component" value="Unassembled WGS sequence"/>
</dbReference>
<keyword evidence="5" id="KW-1185">Reference proteome</keyword>
<feature type="region of interest" description="Disordered" evidence="1">
    <location>
        <begin position="1"/>
        <end position="46"/>
    </location>
</feature>
<dbReference type="OrthoDB" id="5354458at2759"/>
<comment type="caution">
    <text evidence="4">The sequence shown here is derived from an EMBL/GenBank/DDBJ whole genome shotgun (WGS) entry which is preliminary data.</text>
</comment>
<feature type="region of interest" description="Disordered" evidence="1">
    <location>
        <begin position="165"/>
        <end position="192"/>
    </location>
</feature>
<name>A0A3A2ZHY2_9EURO</name>
<feature type="region of interest" description="Disordered" evidence="1">
    <location>
        <begin position="457"/>
        <end position="477"/>
    </location>
</feature>
<dbReference type="EMBL" id="MVGC01000199">
    <property type="protein sequence ID" value="RJE21893.1"/>
    <property type="molecule type" value="Genomic_DNA"/>
</dbReference>